<evidence type="ECO:0000256" key="1">
    <source>
        <dbReference type="ARBA" id="ARBA00022729"/>
    </source>
</evidence>
<keyword evidence="5" id="KW-1185">Reference proteome</keyword>
<dbReference type="KEGG" id="aym:YM304_27500"/>
<dbReference type="SUPFAM" id="SSF51261">
    <property type="entry name" value="Duplicated hybrid motif"/>
    <property type="match status" value="1"/>
</dbReference>
<proteinExistence type="predicted"/>
<keyword evidence="1 2" id="KW-0732">Signal</keyword>
<dbReference type="EMBL" id="AP012057">
    <property type="protein sequence ID" value="BAN03064.1"/>
    <property type="molecule type" value="Genomic_DNA"/>
</dbReference>
<gene>
    <name evidence="4" type="ORF">YM304_27500</name>
</gene>
<dbReference type="PANTHER" id="PTHR21666">
    <property type="entry name" value="PEPTIDASE-RELATED"/>
    <property type="match status" value="1"/>
</dbReference>
<reference evidence="4 5" key="1">
    <citation type="journal article" date="2013" name="Int. J. Syst. Evol. Microbiol.">
        <title>Ilumatobacter nonamiense sp. nov. and Ilumatobacter coccineum sp. nov., isolated from seashore sand.</title>
        <authorList>
            <person name="Matsumoto A."/>
            <person name="Kasai H."/>
            <person name="Matsuo Y."/>
            <person name="Shizuri Y."/>
            <person name="Ichikawa N."/>
            <person name="Fujita N."/>
            <person name="Omura S."/>
            <person name="Takahashi Y."/>
        </authorList>
    </citation>
    <scope>NUCLEOTIDE SEQUENCE [LARGE SCALE GENOMIC DNA]</scope>
    <source>
        <strain evidence="5">NBRC 103263 / KCTC 29153 / YM16-304</strain>
    </source>
</reference>
<evidence type="ECO:0000313" key="4">
    <source>
        <dbReference type="EMBL" id="BAN03064.1"/>
    </source>
</evidence>
<organism evidence="4 5">
    <name type="scientific">Ilumatobacter coccineus (strain NBRC 103263 / KCTC 29153 / YM16-304)</name>
    <dbReference type="NCBI Taxonomy" id="1313172"/>
    <lineage>
        <taxon>Bacteria</taxon>
        <taxon>Bacillati</taxon>
        <taxon>Actinomycetota</taxon>
        <taxon>Acidimicrobiia</taxon>
        <taxon>Acidimicrobiales</taxon>
        <taxon>Ilumatobacteraceae</taxon>
        <taxon>Ilumatobacter</taxon>
    </lineage>
</organism>
<dbReference type="InterPro" id="IPR011055">
    <property type="entry name" value="Dup_hybrid_motif"/>
</dbReference>
<protein>
    <submittedName>
        <fullName evidence="4">Peptidase M23 family protein</fullName>
    </submittedName>
</protein>
<feature type="signal peptide" evidence="2">
    <location>
        <begin position="1"/>
        <end position="26"/>
    </location>
</feature>
<dbReference type="Pfam" id="PF01551">
    <property type="entry name" value="Peptidase_M23"/>
    <property type="match status" value="1"/>
</dbReference>
<feature type="domain" description="M23ase beta-sheet core" evidence="3">
    <location>
        <begin position="53"/>
        <end position="136"/>
    </location>
</feature>
<dbReference type="Gene3D" id="2.70.70.10">
    <property type="entry name" value="Glucose Permease (Domain IIA)"/>
    <property type="match status" value="1"/>
</dbReference>
<evidence type="ECO:0000256" key="2">
    <source>
        <dbReference type="SAM" id="SignalP"/>
    </source>
</evidence>
<accession>A0A6C7E5L9</accession>
<dbReference type="OrthoDB" id="5245088at2"/>
<evidence type="ECO:0000313" key="5">
    <source>
        <dbReference type="Proteomes" id="UP000011863"/>
    </source>
</evidence>
<dbReference type="AlphaFoldDB" id="A0A6C7E5L9"/>
<dbReference type="InterPro" id="IPR050570">
    <property type="entry name" value="Cell_wall_metabolism_enzyme"/>
</dbReference>
<name>A0A6C7E5L9_ILUCY</name>
<dbReference type="RefSeq" id="WP_015442311.1">
    <property type="nucleotide sequence ID" value="NC_020520.1"/>
</dbReference>
<dbReference type="PANTHER" id="PTHR21666:SF289">
    <property type="entry name" value="L-ALA--D-GLU ENDOPEPTIDASE"/>
    <property type="match status" value="1"/>
</dbReference>
<dbReference type="GO" id="GO:0004222">
    <property type="term" value="F:metalloendopeptidase activity"/>
    <property type="evidence" value="ECO:0007669"/>
    <property type="project" value="TreeGrafter"/>
</dbReference>
<dbReference type="CDD" id="cd12797">
    <property type="entry name" value="M23_peptidase"/>
    <property type="match status" value="1"/>
</dbReference>
<dbReference type="Proteomes" id="UP000011863">
    <property type="component" value="Chromosome"/>
</dbReference>
<evidence type="ECO:0000259" key="3">
    <source>
        <dbReference type="Pfam" id="PF01551"/>
    </source>
</evidence>
<feature type="chain" id="PRO_5025340658" evidence="2">
    <location>
        <begin position="27"/>
        <end position="172"/>
    </location>
</feature>
<dbReference type="InterPro" id="IPR016047">
    <property type="entry name" value="M23ase_b-sheet_dom"/>
</dbReference>
<sequence length="172" mass="17958">MRACAPITVAAGVLVAVLLSPSPAVAATCWTPPVSGVVTDPFREPPCPYCAGNRGIEYAVGTRTPVRAVAAGVVDWSGTVAGTRYVVVRHTNGWRATYGQLDSSTLSTGDRVLARTVVGRASGTAYFGLRRGDDYIDPAPFLGHLVGRPRLVPIDGTRARAAPAPRLRCAAS</sequence>